<evidence type="ECO:0000259" key="2">
    <source>
        <dbReference type="Pfam" id="PF13478"/>
    </source>
</evidence>
<dbReference type="InterPro" id="IPR052698">
    <property type="entry name" value="MoCofactor_Util/Proc"/>
</dbReference>
<dbReference type="Proteomes" id="UP000198575">
    <property type="component" value="Unassembled WGS sequence"/>
</dbReference>
<proteinExistence type="predicted"/>
<evidence type="ECO:0000313" key="4">
    <source>
        <dbReference type="Proteomes" id="UP000198575"/>
    </source>
</evidence>
<feature type="domain" description="XdhC- CoxI" evidence="1">
    <location>
        <begin position="13"/>
        <end position="72"/>
    </location>
</feature>
<dbReference type="EMBL" id="FOVF01000039">
    <property type="protein sequence ID" value="SFN63205.1"/>
    <property type="molecule type" value="Genomic_DNA"/>
</dbReference>
<organism evidence="3 4">
    <name type="scientific">Dokdonella immobilis</name>
    <dbReference type="NCBI Taxonomy" id="578942"/>
    <lineage>
        <taxon>Bacteria</taxon>
        <taxon>Pseudomonadati</taxon>
        <taxon>Pseudomonadota</taxon>
        <taxon>Gammaproteobacteria</taxon>
        <taxon>Lysobacterales</taxon>
        <taxon>Rhodanobacteraceae</taxon>
        <taxon>Dokdonella</taxon>
    </lineage>
</organism>
<evidence type="ECO:0000313" key="3">
    <source>
        <dbReference type="EMBL" id="SFN63205.1"/>
    </source>
</evidence>
<name>A0A1I5AL94_9GAMM</name>
<protein>
    <submittedName>
        <fullName evidence="3">Xanthine dehydrogenase accessory factor</fullName>
    </submittedName>
</protein>
<dbReference type="PANTHER" id="PTHR30388:SF6">
    <property type="entry name" value="XANTHINE DEHYDROGENASE SUBUNIT A-RELATED"/>
    <property type="match status" value="1"/>
</dbReference>
<dbReference type="InterPro" id="IPR003777">
    <property type="entry name" value="XdhC_CoxI"/>
</dbReference>
<dbReference type="InterPro" id="IPR027051">
    <property type="entry name" value="XdhC_Rossmann_dom"/>
</dbReference>
<dbReference type="Pfam" id="PF02625">
    <property type="entry name" value="XdhC_CoxI"/>
    <property type="match status" value="1"/>
</dbReference>
<dbReference type="PANTHER" id="PTHR30388">
    <property type="entry name" value="ALDEHYDE OXIDOREDUCTASE MOLYBDENUM COFACTOR ASSEMBLY PROTEIN"/>
    <property type="match status" value="1"/>
</dbReference>
<dbReference type="OrthoDB" id="9815497at2"/>
<dbReference type="RefSeq" id="WP_092410552.1">
    <property type="nucleotide sequence ID" value="NZ_FOVF01000039.1"/>
</dbReference>
<feature type="domain" description="XdhC Rossmann" evidence="2">
    <location>
        <begin position="143"/>
        <end position="281"/>
    </location>
</feature>
<dbReference type="STRING" id="578942.SAMN05216289_13933"/>
<evidence type="ECO:0000259" key="1">
    <source>
        <dbReference type="Pfam" id="PF02625"/>
    </source>
</evidence>
<sequence>MDERLFAALASWLEHRAVVLASVVAAQGATPRRRGSRMLVTAASSLGSIGGGLAEARVLDAARGLLESTSTQASIEIDLGGGAQSAGVCGGRMRIALRRWSTQDLERARAIRDLLAGGDRVVLGADDLGAPGVEDLARPDVRLLIVGAGHCGAALCELAARLEFDIHVFDARGECLEQPAFASAHTHAGDVGVLGSLLEGRRDVQAVLLNRDFHADVAALEVLCARPPRFLGMLGSRRRIGEVRKALPGCREVLRGLVAPVGLDIDAETPHEIAVSILAQLIAERRHY</sequence>
<accession>A0A1I5AL94</accession>
<dbReference type="AlphaFoldDB" id="A0A1I5AL94"/>
<keyword evidence="4" id="KW-1185">Reference proteome</keyword>
<dbReference type="Gene3D" id="3.40.50.720">
    <property type="entry name" value="NAD(P)-binding Rossmann-like Domain"/>
    <property type="match status" value="1"/>
</dbReference>
<reference evidence="3 4" key="1">
    <citation type="submission" date="2016-10" db="EMBL/GenBank/DDBJ databases">
        <authorList>
            <person name="de Groot N.N."/>
        </authorList>
    </citation>
    <scope>NUCLEOTIDE SEQUENCE [LARGE SCALE GENOMIC DNA]</scope>
    <source>
        <strain evidence="3 4">CGMCC 1.7659</strain>
    </source>
</reference>
<gene>
    <name evidence="3" type="ORF">SAMN05216289_13933</name>
</gene>
<dbReference type="Pfam" id="PF13478">
    <property type="entry name" value="XdhC_C"/>
    <property type="match status" value="1"/>
</dbReference>